<evidence type="ECO:0000313" key="1">
    <source>
        <dbReference type="EMBL" id="GFO64093.1"/>
    </source>
</evidence>
<evidence type="ECO:0000313" key="3">
    <source>
        <dbReference type="Proteomes" id="UP000568888"/>
    </source>
</evidence>
<gene>
    <name evidence="1" type="ORF">GMPD_20120</name>
    <name evidence="2" type="ORF">M1B72_11710</name>
</gene>
<reference evidence="2" key="3">
    <citation type="submission" date="2022-04" db="EMBL/GenBank/DDBJ databases">
        <authorList>
            <person name="Liu G."/>
        </authorList>
    </citation>
    <scope>NUCLEOTIDE SEQUENCE</scope>
    <source>
        <strain evidence="2">RG22</strain>
    </source>
</reference>
<sequence length="74" mass="7988">MKVTIKLFAHYRIGRFREAVREYAPGTSVRAGIAELRFNEPGPGVILVNGTPAPLDHVLQEGDTVALFPLISGG</sequence>
<dbReference type="InterPro" id="IPR016155">
    <property type="entry name" value="Mopterin_synth/thiamin_S_b"/>
</dbReference>
<dbReference type="RefSeq" id="WP_183346937.1">
    <property type="nucleotide sequence ID" value="NZ_BLXY01000003.1"/>
</dbReference>
<name>A0A6V8MX09_9BACT</name>
<keyword evidence="4" id="KW-1185">Reference proteome</keyword>
<dbReference type="Gene3D" id="3.10.20.30">
    <property type="match status" value="1"/>
</dbReference>
<reference evidence="1" key="2">
    <citation type="journal article" date="2021" name="Int. J. Syst. Evol. Microbiol.">
        <title>Geomonas silvestris sp. nov., Geomonas paludis sp. nov. and Geomonas limicola sp. nov., isolated from terrestrial environments, and emended description of the genus Geomonas.</title>
        <authorList>
            <person name="Itoh H."/>
            <person name="Xu Z."/>
            <person name="Masuda Y."/>
            <person name="Ushijima N."/>
            <person name="Hayakawa C."/>
            <person name="Shiratori Y."/>
            <person name="Senoo K."/>
        </authorList>
    </citation>
    <scope>NUCLEOTIDE SEQUENCE</scope>
    <source>
        <strain evidence="1">Red736</strain>
    </source>
</reference>
<dbReference type="SUPFAM" id="SSF54285">
    <property type="entry name" value="MoaD/ThiS"/>
    <property type="match status" value="1"/>
</dbReference>
<dbReference type="Proteomes" id="UP000831485">
    <property type="component" value="Chromosome"/>
</dbReference>
<dbReference type="AlphaFoldDB" id="A0A6V8MX09"/>
<proteinExistence type="predicted"/>
<evidence type="ECO:0000313" key="2">
    <source>
        <dbReference type="EMBL" id="UPU34121.1"/>
    </source>
</evidence>
<organism evidence="1 3">
    <name type="scientific">Geomonas paludis</name>
    <dbReference type="NCBI Taxonomy" id="2740185"/>
    <lineage>
        <taxon>Bacteria</taxon>
        <taxon>Pseudomonadati</taxon>
        <taxon>Thermodesulfobacteriota</taxon>
        <taxon>Desulfuromonadia</taxon>
        <taxon>Geobacterales</taxon>
        <taxon>Geobacteraceae</taxon>
        <taxon>Geomonas</taxon>
    </lineage>
</organism>
<accession>A0A6V8MX09</accession>
<evidence type="ECO:0000313" key="4">
    <source>
        <dbReference type="Proteomes" id="UP000831485"/>
    </source>
</evidence>
<dbReference type="InterPro" id="IPR003749">
    <property type="entry name" value="ThiS/MoaD-like"/>
</dbReference>
<reference evidence="3" key="1">
    <citation type="submission" date="2020-06" db="EMBL/GenBank/DDBJ databases">
        <title>Draft genomic sequecing of Geomonas sp. Red736.</title>
        <authorList>
            <person name="Itoh H."/>
            <person name="Xu Z.X."/>
            <person name="Ushijima N."/>
            <person name="Masuda Y."/>
            <person name="Shiratori Y."/>
            <person name="Senoo K."/>
        </authorList>
    </citation>
    <scope>NUCLEOTIDE SEQUENCE [LARGE SCALE GENOMIC DNA]</scope>
    <source>
        <strain evidence="3">Red736</strain>
    </source>
</reference>
<protein>
    <submittedName>
        <fullName evidence="2">MoaD/ThiS family protein</fullName>
    </submittedName>
</protein>
<dbReference type="EMBL" id="BLXY01000003">
    <property type="protein sequence ID" value="GFO64093.1"/>
    <property type="molecule type" value="Genomic_DNA"/>
</dbReference>
<dbReference type="CDD" id="cd17040">
    <property type="entry name" value="Ubl_MoaD_like"/>
    <property type="match status" value="1"/>
</dbReference>
<dbReference type="Proteomes" id="UP000568888">
    <property type="component" value="Unassembled WGS sequence"/>
</dbReference>
<dbReference type="Pfam" id="PF02597">
    <property type="entry name" value="ThiS"/>
    <property type="match status" value="1"/>
</dbReference>
<dbReference type="EMBL" id="CP096574">
    <property type="protein sequence ID" value="UPU34121.1"/>
    <property type="molecule type" value="Genomic_DNA"/>
</dbReference>
<dbReference type="InterPro" id="IPR012675">
    <property type="entry name" value="Beta-grasp_dom_sf"/>
</dbReference>